<evidence type="ECO:0000256" key="2">
    <source>
        <dbReference type="ARBA" id="ARBA00005516"/>
    </source>
</evidence>
<evidence type="ECO:0000256" key="4">
    <source>
        <dbReference type="ARBA" id="ARBA00022815"/>
    </source>
</evidence>
<feature type="signal peptide" evidence="6">
    <location>
        <begin position="1"/>
        <end position="32"/>
    </location>
</feature>
<evidence type="ECO:0000256" key="1">
    <source>
        <dbReference type="ARBA" id="ARBA00004613"/>
    </source>
</evidence>
<evidence type="ECO:0000256" key="6">
    <source>
        <dbReference type="SAM" id="SignalP"/>
    </source>
</evidence>
<comment type="similarity">
    <text evidence="2">Belongs to the RFamide neuropeptide family.</text>
</comment>
<dbReference type="Proteomes" id="UP000503349">
    <property type="component" value="Chromosome 1"/>
</dbReference>
<organism evidence="7 8">
    <name type="scientific">Channa argus</name>
    <name type="common">Northern snakehead</name>
    <name type="synonym">Ophicephalus argus</name>
    <dbReference type="NCBI Taxonomy" id="215402"/>
    <lineage>
        <taxon>Eukaryota</taxon>
        <taxon>Metazoa</taxon>
        <taxon>Chordata</taxon>
        <taxon>Craniata</taxon>
        <taxon>Vertebrata</taxon>
        <taxon>Euteleostomi</taxon>
        <taxon>Actinopterygii</taxon>
        <taxon>Neopterygii</taxon>
        <taxon>Teleostei</taxon>
        <taxon>Neoteleostei</taxon>
        <taxon>Acanthomorphata</taxon>
        <taxon>Anabantaria</taxon>
        <taxon>Anabantiformes</taxon>
        <taxon>Channoidei</taxon>
        <taxon>Channidae</taxon>
        <taxon>Channa</taxon>
    </lineage>
</organism>
<evidence type="ECO:0000313" key="8">
    <source>
        <dbReference type="Proteomes" id="UP000503349"/>
    </source>
</evidence>
<dbReference type="EMBL" id="CM015712">
    <property type="protein sequence ID" value="KAF3706991.1"/>
    <property type="molecule type" value="Genomic_DNA"/>
</dbReference>
<accession>A0A6G1QWC1</accession>
<comment type="subcellular location">
    <subcellularLocation>
        <location evidence="1">Secreted</location>
    </subcellularLocation>
</comment>
<reference evidence="7 8" key="1">
    <citation type="submission" date="2019-02" db="EMBL/GenBank/DDBJ databases">
        <title>Opniocepnalus argus genome.</title>
        <authorList>
            <person name="Zhou C."/>
            <person name="Xiao S."/>
        </authorList>
    </citation>
    <scope>NUCLEOTIDE SEQUENCE [LARGE SCALE GENOMIC DNA]</scope>
    <source>
        <strain evidence="7">OARG1902GOOAL</strain>
        <tissue evidence="7">Muscle</tissue>
    </source>
</reference>
<keyword evidence="8" id="KW-1185">Reference proteome</keyword>
<name>A0A6G1QWC1_CHAAH</name>
<dbReference type="GO" id="GO:0005576">
    <property type="term" value="C:extracellular region"/>
    <property type="evidence" value="ECO:0007669"/>
    <property type="project" value="UniProtKB-SubCell"/>
</dbReference>
<proteinExistence type="inferred from homology"/>
<evidence type="ECO:0000313" key="7">
    <source>
        <dbReference type="EMBL" id="KAF3706991.1"/>
    </source>
</evidence>
<feature type="compositionally biased region" description="Basic and acidic residues" evidence="5">
    <location>
        <begin position="127"/>
        <end position="139"/>
    </location>
</feature>
<dbReference type="GO" id="GO:0031854">
    <property type="term" value="F:orexigenic neuropeptide QRFP receptor binding"/>
    <property type="evidence" value="ECO:0007669"/>
    <property type="project" value="InterPro"/>
</dbReference>
<dbReference type="AlphaFoldDB" id="A0A6G1QWC1"/>
<feature type="region of interest" description="Disordered" evidence="5">
    <location>
        <begin position="120"/>
        <end position="139"/>
    </location>
</feature>
<reference evidence="8" key="2">
    <citation type="submission" date="2019-02" db="EMBL/GenBank/DDBJ databases">
        <title>Opniocepnalus argus Var Kimnra genome.</title>
        <authorList>
            <person name="Zhou C."/>
            <person name="Xiao S."/>
        </authorList>
    </citation>
    <scope>NUCLEOTIDE SEQUENCE [LARGE SCALE GENOMIC DNA]</scope>
</reference>
<keyword evidence="3" id="KW-0964">Secreted</keyword>
<evidence type="ECO:0000256" key="3">
    <source>
        <dbReference type="ARBA" id="ARBA00022525"/>
    </source>
</evidence>
<keyword evidence="4" id="KW-0027">Amidation</keyword>
<sequence length="190" mass="20774">MKKTQQHKMRFSFHRTAFHFTLLCLIPWTVTSYPVSPTVPLPTVDGPELVSALLHLQAALEDPGDAGLFQPDAGAKWLENPQPAQLGPVDEEDGSWEEEALLRTQRGDVMDRLLSTFPMGDSLQGTHYHEGGEGEDGERRNEALTSIAGGLQAVGREKGGFGFRFGRKRWTDRGSGTDEGGVLNGRESGV</sequence>
<dbReference type="InterPro" id="IPR024565">
    <property type="entry name" value="P518"/>
</dbReference>
<evidence type="ECO:0000256" key="5">
    <source>
        <dbReference type="SAM" id="MobiDB-lite"/>
    </source>
</evidence>
<protein>
    <submittedName>
        <fullName evidence="7">Uncharacterized protein</fullName>
    </submittedName>
</protein>
<gene>
    <name evidence="7" type="ORF">EXN66_Car000163</name>
</gene>
<feature type="chain" id="PRO_5026012289" evidence="6">
    <location>
        <begin position="33"/>
        <end position="190"/>
    </location>
</feature>
<feature type="region of interest" description="Disordered" evidence="5">
    <location>
        <begin position="165"/>
        <end position="190"/>
    </location>
</feature>
<keyword evidence="6" id="KW-0732">Signal</keyword>
<dbReference type="Pfam" id="PF11109">
    <property type="entry name" value="RFamide_26RFa"/>
    <property type="match status" value="1"/>
</dbReference>